<dbReference type="GO" id="GO:0005975">
    <property type="term" value="P:carbohydrate metabolic process"/>
    <property type="evidence" value="ECO:0007669"/>
    <property type="project" value="InterPro"/>
</dbReference>
<feature type="region of interest" description="Disordered" evidence="2">
    <location>
        <begin position="1"/>
        <end position="100"/>
    </location>
</feature>
<evidence type="ECO:0000256" key="1">
    <source>
        <dbReference type="ARBA" id="ARBA00022729"/>
    </source>
</evidence>
<feature type="compositionally biased region" description="Basic residues" evidence="2">
    <location>
        <begin position="83"/>
        <end position="93"/>
    </location>
</feature>
<dbReference type="PRINTS" id="PR01217">
    <property type="entry name" value="PRICHEXTENSN"/>
</dbReference>
<dbReference type="SMART" id="SM00236">
    <property type="entry name" value="fCBD"/>
    <property type="match status" value="1"/>
</dbReference>
<comment type="caution">
    <text evidence="4">The sequence shown here is derived from an EMBL/GenBank/DDBJ whole genome shotgun (WGS) entry which is preliminary data.</text>
</comment>
<reference evidence="4" key="1">
    <citation type="submission" date="2019-06" db="EMBL/GenBank/DDBJ databases">
        <title>Genomics analysis of Aphanomyces spp. identifies a new class of oomycete effector associated with host adaptation.</title>
        <authorList>
            <person name="Gaulin E."/>
        </authorList>
    </citation>
    <scope>NUCLEOTIDE SEQUENCE</scope>
    <source>
        <strain evidence="4">CBS 578.67</strain>
    </source>
</reference>
<proteinExistence type="predicted"/>
<dbReference type="GO" id="GO:0030248">
    <property type="term" value="F:cellulose binding"/>
    <property type="evidence" value="ECO:0007669"/>
    <property type="project" value="InterPro"/>
</dbReference>
<accession>A0A6A4XKE4</accession>
<organism evidence="4">
    <name type="scientific">Aphanomyces stellatus</name>
    <dbReference type="NCBI Taxonomy" id="120398"/>
    <lineage>
        <taxon>Eukaryota</taxon>
        <taxon>Sar</taxon>
        <taxon>Stramenopiles</taxon>
        <taxon>Oomycota</taxon>
        <taxon>Saprolegniomycetes</taxon>
        <taxon>Saprolegniales</taxon>
        <taxon>Verrucalvaceae</taxon>
        <taxon>Aphanomyces</taxon>
    </lineage>
</organism>
<protein>
    <recommendedName>
        <fullName evidence="3">CBM1 domain-containing protein</fullName>
    </recommendedName>
</protein>
<dbReference type="SUPFAM" id="SSF57180">
    <property type="entry name" value="Cellulose-binding domain"/>
    <property type="match status" value="1"/>
</dbReference>
<evidence type="ECO:0000313" key="4">
    <source>
        <dbReference type="EMBL" id="KAF0682444.1"/>
    </source>
</evidence>
<dbReference type="InterPro" id="IPR000254">
    <property type="entry name" value="CBD"/>
</dbReference>
<dbReference type="Pfam" id="PF00734">
    <property type="entry name" value="CBM_1"/>
    <property type="match status" value="1"/>
</dbReference>
<dbReference type="AlphaFoldDB" id="A0A6A4XKE4"/>
<dbReference type="EMBL" id="VJMH01007533">
    <property type="protein sequence ID" value="KAF0682444.1"/>
    <property type="molecule type" value="Genomic_DNA"/>
</dbReference>
<gene>
    <name evidence="4" type="ORF">As57867_025317</name>
</gene>
<evidence type="ECO:0000259" key="3">
    <source>
        <dbReference type="PROSITE" id="PS51164"/>
    </source>
</evidence>
<sequence length="142" mass="14961">TPNTPAPIPSLSTYAPSTYPTPPSTQPSSAPVVTSTAAPSAYPTPSSSTPSTAVPSTYPSPSPSSAKPSFVPTSATPSTYPTKKPHHSKKPKKTTPMPSYGVVNTWEQCGGKDYTGSKTCRPDDICVYVDEWYSQCLPTKGY</sequence>
<keyword evidence="1" id="KW-0732">Signal</keyword>
<dbReference type="OrthoDB" id="77891at2759"/>
<dbReference type="GO" id="GO:0005576">
    <property type="term" value="C:extracellular region"/>
    <property type="evidence" value="ECO:0007669"/>
    <property type="project" value="InterPro"/>
</dbReference>
<feature type="domain" description="CBM1" evidence="3">
    <location>
        <begin position="101"/>
        <end position="137"/>
    </location>
</feature>
<name>A0A6A4XKE4_9STRA</name>
<dbReference type="PROSITE" id="PS51164">
    <property type="entry name" value="CBM1_2"/>
    <property type="match status" value="1"/>
</dbReference>
<evidence type="ECO:0000256" key="2">
    <source>
        <dbReference type="SAM" id="MobiDB-lite"/>
    </source>
</evidence>
<dbReference type="InterPro" id="IPR035971">
    <property type="entry name" value="CBD_sf"/>
</dbReference>
<feature type="non-terminal residue" evidence="4">
    <location>
        <position position="1"/>
    </location>
</feature>
<feature type="compositionally biased region" description="Low complexity" evidence="2">
    <location>
        <begin position="9"/>
        <end position="18"/>
    </location>
</feature>
<feature type="compositionally biased region" description="Low complexity" evidence="2">
    <location>
        <begin position="26"/>
        <end position="69"/>
    </location>
</feature>